<dbReference type="RefSeq" id="WP_407884523.1">
    <property type="nucleotide sequence ID" value="NZ_BQXO01000005.1"/>
</dbReference>
<feature type="transmembrane region" description="Helical" evidence="2">
    <location>
        <begin position="57"/>
        <end position="76"/>
    </location>
</feature>
<accession>A0ABQ5JRZ0</accession>
<keyword evidence="2" id="KW-1133">Transmembrane helix</keyword>
<evidence type="ECO:0000259" key="3">
    <source>
        <dbReference type="Pfam" id="PF02517"/>
    </source>
</evidence>
<protein>
    <recommendedName>
        <fullName evidence="3">CAAX prenyl protease 2/Lysostaphin resistance protein A-like domain-containing protein</fullName>
    </recommendedName>
</protein>
<evidence type="ECO:0000256" key="2">
    <source>
        <dbReference type="SAM" id="Phobius"/>
    </source>
</evidence>
<evidence type="ECO:0000313" key="4">
    <source>
        <dbReference type="EMBL" id="GKT06409.1"/>
    </source>
</evidence>
<comment type="caution">
    <text evidence="4">The sequence shown here is derived from an EMBL/GenBank/DDBJ whole genome shotgun (WGS) entry which is preliminary data.</text>
</comment>
<proteinExistence type="inferred from homology"/>
<reference evidence="4 5" key="1">
    <citation type="submission" date="2022-03" db="EMBL/GenBank/DDBJ databases">
        <title>Draft genome sequence of Furfurilactobacillus curtus JCM 31185.</title>
        <authorList>
            <person name="Suzuki S."/>
            <person name="Endo A."/>
            <person name="Kajikawa A."/>
        </authorList>
    </citation>
    <scope>NUCLEOTIDE SEQUENCE [LARGE SCALE GENOMIC DNA]</scope>
    <source>
        <strain evidence="4 5">JCM 31185</strain>
    </source>
</reference>
<gene>
    <name evidence="4" type="ORF">JCM31185_16960</name>
</gene>
<feature type="transmembrane region" description="Helical" evidence="2">
    <location>
        <begin position="203"/>
        <end position="224"/>
    </location>
</feature>
<feature type="transmembrane region" description="Helical" evidence="2">
    <location>
        <begin position="147"/>
        <end position="169"/>
    </location>
</feature>
<feature type="transmembrane region" description="Helical" evidence="2">
    <location>
        <begin position="231"/>
        <end position="249"/>
    </location>
</feature>
<evidence type="ECO:0000313" key="5">
    <source>
        <dbReference type="Proteomes" id="UP001628078"/>
    </source>
</evidence>
<keyword evidence="2" id="KW-0472">Membrane</keyword>
<feature type="transmembrane region" description="Helical" evidence="2">
    <location>
        <begin position="24"/>
        <end position="45"/>
    </location>
</feature>
<sequence>MAQGNLLERKGDKRPFPIIDDHIAVGRLWGLFIYPIVLFTILAYASGEIHVDSQTEWLLSFAILPMILFLGGYWLISGQVPWKLFHRVSGKEWRHTLLLFLLQLIYSGLIQIIFAAFQAKTQANANAAQIGGPDRWPLFFQSTFSDLFSLMNEEIVAIGVFLAFAAILLQQFHLKRNVAIWSALGVSMFVFGMVHFVTYDWNIPQMLFVIGVSRLFVTGSYIYSKSIWTSFAMHFTLDTAIFLLATLAAH</sequence>
<evidence type="ECO:0000256" key="1">
    <source>
        <dbReference type="ARBA" id="ARBA00009067"/>
    </source>
</evidence>
<keyword evidence="2" id="KW-0812">Transmembrane</keyword>
<feature type="transmembrane region" description="Helical" evidence="2">
    <location>
        <begin position="97"/>
        <end position="117"/>
    </location>
</feature>
<keyword evidence="5" id="KW-1185">Reference proteome</keyword>
<feature type="domain" description="CAAX prenyl protease 2/Lysostaphin resistance protein A-like" evidence="3">
    <location>
        <begin position="147"/>
        <end position="239"/>
    </location>
</feature>
<feature type="transmembrane region" description="Helical" evidence="2">
    <location>
        <begin position="178"/>
        <end position="197"/>
    </location>
</feature>
<dbReference type="EMBL" id="BQXO01000005">
    <property type="protein sequence ID" value="GKT06409.1"/>
    <property type="molecule type" value="Genomic_DNA"/>
</dbReference>
<dbReference type="InterPro" id="IPR003675">
    <property type="entry name" value="Rce1/LyrA-like_dom"/>
</dbReference>
<name>A0ABQ5JRZ0_9LACO</name>
<comment type="similarity">
    <text evidence="1">Belongs to the UPF0177 family.</text>
</comment>
<dbReference type="Proteomes" id="UP001628078">
    <property type="component" value="Unassembled WGS sequence"/>
</dbReference>
<organism evidence="4 5">
    <name type="scientific">Furfurilactobacillus curtus</name>
    <dbReference type="NCBI Taxonomy" id="1746200"/>
    <lineage>
        <taxon>Bacteria</taxon>
        <taxon>Bacillati</taxon>
        <taxon>Bacillota</taxon>
        <taxon>Bacilli</taxon>
        <taxon>Lactobacillales</taxon>
        <taxon>Lactobacillaceae</taxon>
        <taxon>Furfurilactobacillus</taxon>
    </lineage>
</organism>
<dbReference type="Pfam" id="PF02517">
    <property type="entry name" value="Rce1-like"/>
    <property type="match status" value="1"/>
</dbReference>